<dbReference type="AlphaFoldDB" id="B7G629"/>
<reference evidence="3 4" key="1">
    <citation type="journal article" date="2008" name="Nature">
        <title>The Phaeodactylum genome reveals the evolutionary history of diatom genomes.</title>
        <authorList>
            <person name="Bowler C."/>
            <person name="Allen A.E."/>
            <person name="Badger J.H."/>
            <person name="Grimwood J."/>
            <person name="Jabbari K."/>
            <person name="Kuo A."/>
            <person name="Maheswari U."/>
            <person name="Martens C."/>
            <person name="Maumus F."/>
            <person name="Otillar R.P."/>
            <person name="Rayko E."/>
            <person name="Salamov A."/>
            <person name="Vandepoele K."/>
            <person name="Beszteri B."/>
            <person name="Gruber A."/>
            <person name="Heijde M."/>
            <person name="Katinka M."/>
            <person name="Mock T."/>
            <person name="Valentin K."/>
            <person name="Verret F."/>
            <person name="Berges J.A."/>
            <person name="Brownlee C."/>
            <person name="Cadoret J.P."/>
            <person name="Chiovitti A."/>
            <person name="Choi C.J."/>
            <person name="Coesel S."/>
            <person name="De Martino A."/>
            <person name="Detter J.C."/>
            <person name="Durkin C."/>
            <person name="Falciatore A."/>
            <person name="Fournet J."/>
            <person name="Haruta M."/>
            <person name="Huysman M.J."/>
            <person name="Jenkins B.D."/>
            <person name="Jiroutova K."/>
            <person name="Jorgensen R.E."/>
            <person name="Joubert Y."/>
            <person name="Kaplan A."/>
            <person name="Kroger N."/>
            <person name="Kroth P.G."/>
            <person name="La Roche J."/>
            <person name="Lindquist E."/>
            <person name="Lommer M."/>
            <person name="Martin-Jezequel V."/>
            <person name="Lopez P.J."/>
            <person name="Lucas S."/>
            <person name="Mangogna M."/>
            <person name="McGinnis K."/>
            <person name="Medlin L.K."/>
            <person name="Montsant A."/>
            <person name="Oudot-Le Secq M.P."/>
            <person name="Napoli C."/>
            <person name="Obornik M."/>
            <person name="Parker M.S."/>
            <person name="Petit J.L."/>
            <person name="Porcel B.M."/>
            <person name="Poulsen N."/>
            <person name="Robison M."/>
            <person name="Rychlewski L."/>
            <person name="Rynearson T.A."/>
            <person name="Schmutz J."/>
            <person name="Shapiro H."/>
            <person name="Siaut M."/>
            <person name="Stanley M."/>
            <person name="Sussman M.R."/>
            <person name="Taylor A.R."/>
            <person name="Vardi A."/>
            <person name="von Dassow P."/>
            <person name="Vyverman W."/>
            <person name="Willis A."/>
            <person name="Wyrwicz L.S."/>
            <person name="Rokhsar D.S."/>
            <person name="Weissenbach J."/>
            <person name="Armbrust E.V."/>
            <person name="Green B.R."/>
            <person name="Van de Peer Y."/>
            <person name="Grigoriev I.V."/>
        </authorList>
    </citation>
    <scope>NUCLEOTIDE SEQUENCE [LARGE SCALE GENOMIC DNA]</scope>
    <source>
        <strain evidence="3 4">CCAP 1055/1</strain>
    </source>
</reference>
<keyword evidence="2" id="KW-0472">Membrane</keyword>
<reference evidence="4" key="2">
    <citation type="submission" date="2008-08" db="EMBL/GenBank/DDBJ databases">
        <authorList>
            <consortium name="Diatom Consortium"/>
            <person name="Grigoriev I."/>
            <person name="Grimwood J."/>
            <person name="Kuo A."/>
            <person name="Otillar R.P."/>
            <person name="Salamov A."/>
            <person name="Detter J.C."/>
            <person name="Lindquist E."/>
            <person name="Shapiro H."/>
            <person name="Lucas S."/>
            <person name="Glavina del Rio T."/>
            <person name="Pitluck S."/>
            <person name="Rokhsar D."/>
            <person name="Bowler C."/>
        </authorList>
    </citation>
    <scope>GENOME REANNOTATION</scope>
    <source>
        <strain evidence="4">CCAP 1055/1</strain>
    </source>
</reference>
<gene>
    <name evidence="3" type="ORF">PHATRDRAFT_38511</name>
</gene>
<organism evidence="3 4">
    <name type="scientific">Phaeodactylum tricornutum (strain CCAP 1055/1)</name>
    <dbReference type="NCBI Taxonomy" id="556484"/>
    <lineage>
        <taxon>Eukaryota</taxon>
        <taxon>Sar</taxon>
        <taxon>Stramenopiles</taxon>
        <taxon>Ochrophyta</taxon>
        <taxon>Bacillariophyta</taxon>
        <taxon>Bacillariophyceae</taxon>
        <taxon>Bacillariophycidae</taxon>
        <taxon>Naviculales</taxon>
        <taxon>Phaeodactylaceae</taxon>
        <taxon>Phaeodactylum</taxon>
    </lineage>
</organism>
<evidence type="ECO:0000256" key="1">
    <source>
        <dbReference type="SAM" id="MobiDB-lite"/>
    </source>
</evidence>
<dbReference type="PaxDb" id="2850-Phatr38511"/>
<dbReference type="InParanoid" id="B7G629"/>
<feature type="region of interest" description="Disordered" evidence="1">
    <location>
        <begin position="1"/>
        <end position="42"/>
    </location>
</feature>
<feature type="transmembrane region" description="Helical" evidence="2">
    <location>
        <begin position="219"/>
        <end position="240"/>
    </location>
</feature>
<feature type="compositionally biased region" description="Polar residues" evidence="1">
    <location>
        <begin position="28"/>
        <end position="38"/>
    </location>
</feature>
<dbReference type="KEGG" id="pti:PHATRDRAFT_38511"/>
<dbReference type="GeneID" id="7203479"/>
<proteinExistence type="predicted"/>
<sequence>MSRERTNTGGSSSAAGIPAVASLRERTNTGGSMRSVESQDLESVRLMSPRRYSNNLAPSPLSKNSMSNVATRRRRIVDWIQTQYIPKAFTRQKTQVVPWVTGLDRVVFGSTSAAEAVTIAGIQPPRYLWYMISGFLCDILQFTFDFFLYHAFKVNDASLCWALSFFISIVFRHTSHRYLVFGDYIGGYWASLIRMYAGYSIIIVLSTIFNALVTKVWHISHGIAWVSTLLWTGIANYFILKKIWSFGGSSSGTPVSQNRV</sequence>
<protein>
    <recommendedName>
        <fullName evidence="5">GtrA-like protein domain-containing protein</fullName>
    </recommendedName>
</protein>
<dbReference type="RefSeq" id="XP_002182505.1">
    <property type="nucleotide sequence ID" value="XM_002182469.1"/>
</dbReference>
<evidence type="ECO:0000313" key="4">
    <source>
        <dbReference type="Proteomes" id="UP000000759"/>
    </source>
</evidence>
<keyword evidence="2" id="KW-1133">Transmembrane helix</keyword>
<name>B7G629_PHATC</name>
<evidence type="ECO:0000313" key="3">
    <source>
        <dbReference type="EMBL" id="EEC45792.1"/>
    </source>
</evidence>
<feature type="transmembrane region" description="Helical" evidence="2">
    <location>
        <begin position="154"/>
        <end position="171"/>
    </location>
</feature>
<dbReference type="EMBL" id="CM000618">
    <property type="protein sequence ID" value="EEC45792.1"/>
    <property type="molecule type" value="Genomic_DNA"/>
</dbReference>
<evidence type="ECO:0008006" key="5">
    <source>
        <dbReference type="Google" id="ProtNLM"/>
    </source>
</evidence>
<feature type="transmembrane region" description="Helical" evidence="2">
    <location>
        <begin position="127"/>
        <end position="148"/>
    </location>
</feature>
<dbReference type="OrthoDB" id="199351at2759"/>
<dbReference type="HOGENOM" id="CLU_1071413_0_0_1"/>
<accession>B7G629</accession>
<dbReference type="Proteomes" id="UP000000759">
    <property type="component" value="Chromosome 16"/>
</dbReference>
<evidence type="ECO:0000256" key="2">
    <source>
        <dbReference type="SAM" id="Phobius"/>
    </source>
</evidence>
<feature type="transmembrane region" description="Helical" evidence="2">
    <location>
        <begin position="192"/>
        <end position="213"/>
    </location>
</feature>
<keyword evidence="2" id="KW-0812">Transmembrane</keyword>
<keyword evidence="4" id="KW-1185">Reference proteome</keyword>